<keyword evidence="1" id="KW-0812">Transmembrane</keyword>
<keyword evidence="1" id="KW-0472">Membrane</keyword>
<proteinExistence type="predicted"/>
<feature type="transmembrane region" description="Helical" evidence="1">
    <location>
        <begin position="66"/>
        <end position="85"/>
    </location>
</feature>
<keyword evidence="1" id="KW-1133">Transmembrane helix</keyword>
<dbReference type="RefSeq" id="WP_345180632.1">
    <property type="nucleotide sequence ID" value="NZ_BAABFQ010000008.1"/>
</dbReference>
<dbReference type="Proteomes" id="UP001595956">
    <property type="component" value="Unassembled WGS sequence"/>
</dbReference>
<reference evidence="3" key="1">
    <citation type="journal article" date="2019" name="Int. J. Syst. Evol. Microbiol.">
        <title>The Global Catalogue of Microorganisms (GCM) 10K type strain sequencing project: providing services to taxonomists for standard genome sequencing and annotation.</title>
        <authorList>
            <consortium name="The Broad Institute Genomics Platform"/>
            <consortium name="The Broad Institute Genome Sequencing Center for Infectious Disease"/>
            <person name="Wu L."/>
            <person name="Ma J."/>
        </authorList>
    </citation>
    <scope>NUCLEOTIDE SEQUENCE [LARGE SCALE GENOMIC DNA]</scope>
    <source>
        <strain evidence="3">KACC 13778</strain>
    </source>
</reference>
<dbReference type="EMBL" id="JBHSMD010000001">
    <property type="protein sequence ID" value="MFC5491499.1"/>
    <property type="molecule type" value="Genomic_DNA"/>
</dbReference>
<gene>
    <name evidence="2" type="ORF">ACFPKY_00215</name>
</gene>
<evidence type="ECO:0000256" key="1">
    <source>
        <dbReference type="SAM" id="Phobius"/>
    </source>
</evidence>
<organism evidence="2 3">
    <name type="scientific">Nocardioides caricicola</name>
    <dbReference type="NCBI Taxonomy" id="634770"/>
    <lineage>
        <taxon>Bacteria</taxon>
        <taxon>Bacillati</taxon>
        <taxon>Actinomycetota</taxon>
        <taxon>Actinomycetes</taxon>
        <taxon>Propionibacteriales</taxon>
        <taxon>Nocardioidaceae</taxon>
        <taxon>Nocardioides</taxon>
    </lineage>
</organism>
<protein>
    <recommendedName>
        <fullName evidence="4">DoxX family membrane protein</fullName>
    </recommendedName>
</protein>
<keyword evidence="3" id="KW-1185">Reference proteome</keyword>
<name>A0ABW0MX96_9ACTN</name>
<sequence>MHLPAVTGRNAATARRVVGGTYLCCAGLNAGLVLADPEVYRDFAASSYLPFVRTGWQEVVMADPTVWILLLAAGEVVIGTLLLSSSPSAVRVGWAAVIAFQVLLMLFGFGFWVWSVPVLLVLVPLARRDVAGLSRG</sequence>
<comment type="caution">
    <text evidence="2">The sequence shown here is derived from an EMBL/GenBank/DDBJ whole genome shotgun (WGS) entry which is preliminary data.</text>
</comment>
<evidence type="ECO:0000313" key="2">
    <source>
        <dbReference type="EMBL" id="MFC5491499.1"/>
    </source>
</evidence>
<accession>A0ABW0MX96</accession>
<evidence type="ECO:0000313" key="3">
    <source>
        <dbReference type="Proteomes" id="UP001595956"/>
    </source>
</evidence>
<feature type="transmembrane region" description="Helical" evidence="1">
    <location>
        <begin position="92"/>
        <end position="114"/>
    </location>
</feature>
<evidence type="ECO:0008006" key="4">
    <source>
        <dbReference type="Google" id="ProtNLM"/>
    </source>
</evidence>